<keyword evidence="7" id="KW-1185">Reference proteome</keyword>
<evidence type="ECO:0000256" key="3">
    <source>
        <dbReference type="ARBA" id="ARBA00022801"/>
    </source>
</evidence>
<keyword evidence="2" id="KW-0645">Protease</keyword>
<dbReference type="Proteomes" id="UP001341840">
    <property type="component" value="Unassembled WGS sequence"/>
</dbReference>
<comment type="caution">
    <text evidence="6">The sequence shown here is derived from an EMBL/GenBank/DDBJ whole genome shotgun (WGS) entry which is preliminary data.</text>
</comment>
<feature type="domain" description="Ubiquitin-like protease family profile" evidence="5">
    <location>
        <begin position="23"/>
        <end position="91"/>
    </location>
</feature>
<feature type="region of interest" description="Disordered" evidence="4">
    <location>
        <begin position="168"/>
        <end position="187"/>
    </location>
</feature>
<evidence type="ECO:0000256" key="1">
    <source>
        <dbReference type="ARBA" id="ARBA00005234"/>
    </source>
</evidence>
<organism evidence="6 7">
    <name type="scientific">Stylosanthes scabra</name>
    <dbReference type="NCBI Taxonomy" id="79078"/>
    <lineage>
        <taxon>Eukaryota</taxon>
        <taxon>Viridiplantae</taxon>
        <taxon>Streptophyta</taxon>
        <taxon>Embryophyta</taxon>
        <taxon>Tracheophyta</taxon>
        <taxon>Spermatophyta</taxon>
        <taxon>Magnoliopsida</taxon>
        <taxon>eudicotyledons</taxon>
        <taxon>Gunneridae</taxon>
        <taxon>Pentapetalae</taxon>
        <taxon>rosids</taxon>
        <taxon>fabids</taxon>
        <taxon>Fabales</taxon>
        <taxon>Fabaceae</taxon>
        <taxon>Papilionoideae</taxon>
        <taxon>50 kb inversion clade</taxon>
        <taxon>dalbergioids sensu lato</taxon>
        <taxon>Dalbergieae</taxon>
        <taxon>Pterocarpus clade</taxon>
        <taxon>Stylosanthes</taxon>
    </lineage>
</organism>
<protein>
    <recommendedName>
        <fullName evidence="5">Ubiquitin-like protease family profile domain-containing protein</fullName>
    </recommendedName>
</protein>
<keyword evidence="3" id="KW-0378">Hydrolase</keyword>
<gene>
    <name evidence="6" type="ORF">PIB30_066062</name>
</gene>
<evidence type="ECO:0000256" key="2">
    <source>
        <dbReference type="ARBA" id="ARBA00022670"/>
    </source>
</evidence>
<dbReference type="InterPro" id="IPR038765">
    <property type="entry name" value="Papain-like_cys_pep_sf"/>
</dbReference>
<evidence type="ECO:0000256" key="4">
    <source>
        <dbReference type="SAM" id="MobiDB-lite"/>
    </source>
</evidence>
<dbReference type="EMBL" id="JASCZI010061083">
    <property type="protein sequence ID" value="MED6137557.1"/>
    <property type="molecule type" value="Genomic_DNA"/>
</dbReference>
<sequence>MAMRPNEFNGLAIDYLRENYMRKYEKVSKVYIPMIRNHHWFLLIIDTTPPGTLTYVDSEKDSIEHSARISQLNYAALFLERVLEDRNFIKHSPTKKPLISRFEFIEANPPQEVSHLWEGYFTEVDGQTRMRLALDLMMGTHNPKESEITGMAISTWDKIVGRATTKLKRKKKKQAEKELHPSPSISF</sequence>
<name>A0ABU6SM79_9FABA</name>
<dbReference type="InterPro" id="IPR003653">
    <property type="entry name" value="Peptidase_C48_C"/>
</dbReference>
<evidence type="ECO:0000313" key="7">
    <source>
        <dbReference type="Proteomes" id="UP001341840"/>
    </source>
</evidence>
<proteinExistence type="inferred from homology"/>
<evidence type="ECO:0000313" key="6">
    <source>
        <dbReference type="EMBL" id="MED6137557.1"/>
    </source>
</evidence>
<dbReference type="Pfam" id="PF02902">
    <property type="entry name" value="Peptidase_C48"/>
    <property type="match status" value="1"/>
</dbReference>
<accession>A0ABU6SM79</accession>
<dbReference type="Gene3D" id="3.40.395.10">
    <property type="entry name" value="Adenoviral Proteinase, Chain A"/>
    <property type="match status" value="1"/>
</dbReference>
<evidence type="ECO:0000259" key="5">
    <source>
        <dbReference type="Pfam" id="PF02902"/>
    </source>
</evidence>
<dbReference type="SUPFAM" id="SSF54001">
    <property type="entry name" value="Cysteine proteinases"/>
    <property type="match status" value="1"/>
</dbReference>
<reference evidence="6 7" key="1">
    <citation type="journal article" date="2023" name="Plants (Basel)">
        <title>Bridging the Gap: Combining Genomics and Transcriptomics Approaches to Understand Stylosanthes scabra, an Orphan Legume from the Brazilian Caatinga.</title>
        <authorList>
            <person name="Ferreira-Neto J.R.C."/>
            <person name="da Silva M.D."/>
            <person name="Binneck E."/>
            <person name="de Melo N.F."/>
            <person name="da Silva R.H."/>
            <person name="de Melo A.L.T.M."/>
            <person name="Pandolfi V."/>
            <person name="Bustamante F.O."/>
            <person name="Brasileiro-Vidal A.C."/>
            <person name="Benko-Iseppon A.M."/>
        </authorList>
    </citation>
    <scope>NUCLEOTIDE SEQUENCE [LARGE SCALE GENOMIC DNA]</scope>
    <source>
        <tissue evidence="6">Leaves</tissue>
    </source>
</reference>
<comment type="similarity">
    <text evidence="1">Belongs to the peptidase C48 family.</text>
</comment>